<organism evidence="1 2">
    <name type="scientific">Laccaria amethystina LaAM-08-1</name>
    <dbReference type="NCBI Taxonomy" id="1095629"/>
    <lineage>
        <taxon>Eukaryota</taxon>
        <taxon>Fungi</taxon>
        <taxon>Dikarya</taxon>
        <taxon>Basidiomycota</taxon>
        <taxon>Agaricomycotina</taxon>
        <taxon>Agaricomycetes</taxon>
        <taxon>Agaricomycetidae</taxon>
        <taxon>Agaricales</taxon>
        <taxon>Agaricineae</taxon>
        <taxon>Hydnangiaceae</taxon>
        <taxon>Laccaria</taxon>
    </lineage>
</organism>
<reference evidence="2" key="2">
    <citation type="submission" date="2015-01" db="EMBL/GenBank/DDBJ databases">
        <title>Evolutionary Origins and Diversification of the Mycorrhizal Mutualists.</title>
        <authorList>
            <consortium name="DOE Joint Genome Institute"/>
            <consortium name="Mycorrhizal Genomics Consortium"/>
            <person name="Kohler A."/>
            <person name="Kuo A."/>
            <person name="Nagy L.G."/>
            <person name="Floudas D."/>
            <person name="Copeland A."/>
            <person name="Barry K.W."/>
            <person name="Cichocki N."/>
            <person name="Veneault-Fourrey C."/>
            <person name="LaButti K."/>
            <person name="Lindquist E.A."/>
            <person name="Lipzen A."/>
            <person name="Lundell T."/>
            <person name="Morin E."/>
            <person name="Murat C."/>
            <person name="Riley R."/>
            <person name="Ohm R."/>
            <person name="Sun H."/>
            <person name="Tunlid A."/>
            <person name="Henrissat B."/>
            <person name="Grigoriev I.V."/>
            <person name="Hibbett D.S."/>
            <person name="Martin F."/>
        </authorList>
    </citation>
    <scope>NUCLEOTIDE SEQUENCE [LARGE SCALE GENOMIC DNA]</scope>
    <source>
        <strain evidence="2">LaAM-08-1</strain>
    </source>
</reference>
<name>A0A0C9XXT4_9AGAR</name>
<evidence type="ECO:0000313" key="2">
    <source>
        <dbReference type="Proteomes" id="UP000054477"/>
    </source>
</evidence>
<reference evidence="1 2" key="1">
    <citation type="submission" date="2014-04" db="EMBL/GenBank/DDBJ databases">
        <authorList>
            <consortium name="DOE Joint Genome Institute"/>
            <person name="Kuo A."/>
            <person name="Kohler A."/>
            <person name="Nagy L.G."/>
            <person name="Floudas D."/>
            <person name="Copeland A."/>
            <person name="Barry K.W."/>
            <person name="Cichocki N."/>
            <person name="Veneault-Fourrey C."/>
            <person name="LaButti K."/>
            <person name="Lindquist E.A."/>
            <person name="Lipzen A."/>
            <person name="Lundell T."/>
            <person name="Morin E."/>
            <person name="Murat C."/>
            <person name="Sun H."/>
            <person name="Tunlid A."/>
            <person name="Henrissat B."/>
            <person name="Grigoriev I.V."/>
            <person name="Hibbett D.S."/>
            <person name="Martin F."/>
            <person name="Nordberg H.P."/>
            <person name="Cantor M.N."/>
            <person name="Hua S.X."/>
        </authorList>
    </citation>
    <scope>NUCLEOTIDE SEQUENCE [LARGE SCALE GENOMIC DNA]</scope>
    <source>
        <strain evidence="1 2">LaAM-08-1</strain>
    </source>
</reference>
<accession>A0A0C9XXT4</accession>
<dbReference type="HOGENOM" id="CLU_2722623_0_0_1"/>
<proteinExistence type="predicted"/>
<sequence>MPQVSCHRLRCTPDTPPISEPDPIFLRIPLTNSSRRSLRLPAHHRLGLAPRGWGLAMLKDGLSERMHEVNKE</sequence>
<dbReference type="Proteomes" id="UP000054477">
    <property type="component" value="Unassembled WGS sequence"/>
</dbReference>
<dbReference type="EMBL" id="KN838592">
    <property type="protein sequence ID" value="KIK02447.1"/>
    <property type="molecule type" value="Genomic_DNA"/>
</dbReference>
<evidence type="ECO:0000313" key="1">
    <source>
        <dbReference type="EMBL" id="KIK02447.1"/>
    </source>
</evidence>
<keyword evidence="2" id="KW-1185">Reference proteome</keyword>
<gene>
    <name evidence="1" type="ORF">K443DRAFT_517059</name>
</gene>
<dbReference type="AlphaFoldDB" id="A0A0C9XXT4"/>
<protein>
    <submittedName>
        <fullName evidence="1">Uncharacterized protein</fullName>
    </submittedName>
</protein>